<proteinExistence type="predicted"/>
<evidence type="ECO:0000259" key="1">
    <source>
        <dbReference type="Pfam" id="PF14088"/>
    </source>
</evidence>
<feature type="domain" description="DUF4268" evidence="1">
    <location>
        <begin position="10"/>
        <end position="136"/>
    </location>
</feature>
<name>A0A9X3CV79_9FLAO</name>
<dbReference type="EMBL" id="JAPJDA010000005">
    <property type="protein sequence ID" value="MCX2837284.1"/>
    <property type="molecule type" value="Genomic_DNA"/>
</dbReference>
<dbReference type="RefSeq" id="WP_266068496.1">
    <property type="nucleotide sequence ID" value="NZ_JAPJDA010000005.1"/>
</dbReference>
<evidence type="ECO:0000313" key="3">
    <source>
        <dbReference type="Proteomes" id="UP001148482"/>
    </source>
</evidence>
<evidence type="ECO:0000313" key="2">
    <source>
        <dbReference type="EMBL" id="MCX2837284.1"/>
    </source>
</evidence>
<comment type="caution">
    <text evidence="2">The sequence shown here is derived from an EMBL/GenBank/DDBJ whole genome shotgun (WGS) entry which is preliminary data.</text>
</comment>
<gene>
    <name evidence="2" type="ORF">OQ279_03900</name>
</gene>
<keyword evidence="3" id="KW-1185">Reference proteome</keyword>
<sequence>MYSRAESKKIRQEFWTSFGKNYVRKWLLYNTRIKDLSLKFTFTRDTAEVSIDLDANDEIMRLYYFEKFESLKVILKDEFLPEAVFDKSYQLDDGKIISRIYVTLPGVDIHNKKDWSKVQLWLDKNMDAMERFFLEYRDFIEQ</sequence>
<dbReference type="Proteomes" id="UP001148482">
    <property type="component" value="Unassembled WGS sequence"/>
</dbReference>
<protein>
    <submittedName>
        <fullName evidence="2">DUF4268 domain-containing protein</fullName>
    </submittedName>
</protein>
<dbReference type="Pfam" id="PF14088">
    <property type="entry name" value="DUF4268"/>
    <property type="match status" value="1"/>
</dbReference>
<reference evidence="2" key="1">
    <citation type="submission" date="2022-11" db="EMBL/GenBank/DDBJ databases">
        <title>Salinimicrobium profundisediminis sp. nov., isolated from deep-sea sediment of the Mariana Trench.</title>
        <authorList>
            <person name="Fu H."/>
        </authorList>
    </citation>
    <scope>NUCLEOTIDE SEQUENCE</scope>
    <source>
        <strain evidence="2">MT39</strain>
    </source>
</reference>
<accession>A0A9X3CV79</accession>
<organism evidence="2 3">
    <name type="scientific">Salinimicrobium profundisediminis</name>
    <dbReference type="NCBI Taxonomy" id="2994553"/>
    <lineage>
        <taxon>Bacteria</taxon>
        <taxon>Pseudomonadati</taxon>
        <taxon>Bacteroidota</taxon>
        <taxon>Flavobacteriia</taxon>
        <taxon>Flavobacteriales</taxon>
        <taxon>Flavobacteriaceae</taxon>
        <taxon>Salinimicrobium</taxon>
    </lineage>
</organism>
<dbReference type="AlphaFoldDB" id="A0A9X3CV79"/>
<dbReference type="InterPro" id="IPR025364">
    <property type="entry name" value="DUF4268"/>
</dbReference>